<accession>A0AAW1SE37</accession>
<sequence>MFTIDRVVWHRSYGTFEVAARLFGESGGRAVRYLSTRLACEQACHPRHSQLADAETANRASPGRAAAAAASVPTRCLLWHLNFHSTEVLCWSGSSQRCLHHSGLTLPVNCFS</sequence>
<keyword evidence="2" id="KW-1185">Reference proteome</keyword>
<reference evidence="1 2" key="1">
    <citation type="journal article" date="2024" name="Nat. Commun.">
        <title>Phylogenomics reveals the evolutionary origins of lichenization in chlorophyte algae.</title>
        <authorList>
            <person name="Puginier C."/>
            <person name="Libourel C."/>
            <person name="Otte J."/>
            <person name="Skaloud P."/>
            <person name="Haon M."/>
            <person name="Grisel S."/>
            <person name="Petersen M."/>
            <person name="Berrin J.G."/>
            <person name="Delaux P.M."/>
            <person name="Dal Grande F."/>
            <person name="Keller J."/>
        </authorList>
    </citation>
    <scope>NUCLEOTIDE SEQUENCE [LARGE SCALE GENOMIC DNA]</scope>
    <source>
        <strain evidence="1 2">SAG 2523</strain>
    </source>
</reference>
<evidence type="ECO:0000313" key="1">
    <source>
        <dbReference type="EMBL" id="KAK9843913.1"/>
    </source>
</evidence>
<dbReference type="Proteomes" id="UP001485043">
    <property type="component" value="Unassembled WGS sequence"/>
</dbReference>
<organism evidence="1 2">
    <name type="scientific">Apatococcus fuscideae</name>
    <dbReference type="NCBI Taxonomy" id="2026836"/>
    <lineage>
        <taxon>Eukaryota</taxon>
        <taxon>Viridiplantae</taxon>
        <taxon>Chlorophyta</taxon>
        <taxon>core chlorophytes</taxon>
        <taxon>Trebouxiophyceae</taxon>
        <taxon>Chlorellales</taxon>
        <taxon>Chlorellaceae</taxon>
        <taxon>Apatococcus</taxon>
    </lineage>
</organism>
<dbReference type="AlphaFoldDB" id="A0AAW1SE37"/>
<comment type="caution">
    <text evidence="1">The sequence shown here is derived from an EMBL/GenBank/DDBJ whole genome shotgun (WGS) entry which is preliminary data.</text>
</comment>
<gene>
    <name evidence="1" type="ORF">WJX84_000359</name>
</gene>
<proteinExistence type="predicted"/>
<name>A0AAW1SE37_9CHLO</name>
<evidence type="ECO:0000313" key="2">
    <source>
        <dbReference type="Proteomes" id="UP001485043"/>
    </source>
</evidence>
<dbReference type="EMBL" id="JALJOV010001659">
    <property type="protein sequence ID" value="KAK9843913.1"/>
    <property type="molecule type" value="Genomic_DNA"/>
</dbReference>
<protein>
    <submittedName>
        <fullName evidence="1">Uncharacterized protein</fullName>
    </submittedName>
</protein>